<dbReference type="Proteomes" id="UP001055219">
    <property type="component" value="Unassembled WGS sequence"/>
</dbReference>
<proteinExistence type="predicted"/>
<evidence type="ECO:0000313" key="1">
    <source>
        <dbReference type="EMBL" id="KAI6782259.1"/>
    </source>
</evidence>
<keyword evidence="2" id="KW-1185">Reference proteome</keyword>
<comment type="caution">
    <text evidence="1">The sequence shown here is derived from an EMBL/GenBank/DDBJ whole genome shotgun (WGS) entry which is preliminary data.</text>
</comment>
<dbReference type="AlphaFoldDB" id="A0A9P9Y2D7"/>
<organism evidence="1 2">
    <name type="scientific">Emericellopsis cladophorae</name>
    <dbReference type="NCBI Taxonomy" id="2686198"/>
    <lineage>
        <taxon>Eukaryota</taxon>
        <taxon>Fungi</taxon>
        <taxon>Dikarya</taxon>
        <taxon>Ascomycota</taxon>
        <taxon>Pezizomycotina</taxon>
        <taxon>Sordariomycetes</taxon>
        <taxon>Hypocreomycetidae</taxon>
        <taxon>Hypocreales</taxon>
        <taxon>Bionectriaceae</taxon>
        <taxon>Emericellopsis</taxon>
    </lineage>
</organism>
<evidence type="ECO:0000313" key="2">
    <source>
        <dbReference type="Proteomes" id="UP001055219"/>
    </source>
</evidence>
<dbReference type="GeneID" id="75834816"/>
<dbReference type="EMBL" id="JAGIXG020000014">
    <property type="protein sequence ID" value="KAI6782259.1"/>
    <property type="molecule type" value="Genomic_DNA"/>
</dbReference>
<reference evidence="1" key="1">
    <citation type="journal article" date="2021" name="J Fungi (Basel)">
        <title>Genomic and Metabolomic Analyses of the Marine Fungus Emericellopsis cladophorae: Insights into Saltwater Adaptability Mechanisms and Its Biosynthetic Potential.</title>
        <authorList>
            <person name="Goncalves M.F.M."/>
            <person name="Hilario S."/>
            <person name="Van de Peer Y."/>
            <person name="Esteves A.C."/>
            <person name="Alves A."/>
        </authorList>
    </citation>
    <scope>NUCLEOTIDE SEQUENCE</scope>
    <source>
        <strain evidence="1">MUM 19.33</strain>
    </source>
</reference>
<evidence type="ECO:0008006" key="3">
    <source>
        <dbReference type="Google" id="ProtNLM"/>
    </source>
</evidence>
<sequence>MPHLHVASSARLPVASRLRWPHIRSERGATCQGARGLATVAAPAQATHSPPPLDSKVPPRARGARELWLHDKAYEHGFYQSIAKIMQWRDRYVEDRTIFVRHEEMVDLMRGLGAREEDFGRLQVVSDNLQTDPTLPFRKSRTGRFCMDYDRQSLRRLEFQSFSLSAAEDFKRHDSDTVRVFDEIQEDLHSNTVLQGLMIFKAMVMHGVPTMRRPNFDYGANKWVCTMFNLRTLTRPDILGEPALEGVHTDGVDHTMTTYPGSSNMTPNSAVTLLHERDETTGTPFHETSPNKIYGRAQHTKFLDTLLVADHEYKHSLSPVYAVDEAQEATRDMLIFFTRKPVTEGHIMAGSDSLKSHEESPLDIPLFTLPNGECAD</sequence>
<dbReference type="GO" id="GO:0051213">
    <property type="term" value="F:dioxygenase activity"/>
    <property type="evidence" value="ECO:0007669"/>
    <property type="project" value="InterPro"/>
</dbReference>
<dbReference type="OrthoDB" id="5307791at2759"/>
<dbReference type="Gene3D" id="2.60.120.620">
    <property type="entry name" value="q2cbj1_9rhob like domain"/>
    <property type="match status" value="1"/>
</dbReference>
<gene>
    <name evidence="1" type="ORF">J7T54_008345</name>
</gene>
<dbReference type="RefSeq" id="XP_051363115.1">
    <property type="nucleotide sequence ID" value="XM_051505373.1"/>
</dbReference>
<dbReference type="Pfam" id="PF10014">
    <property type="entry name" value="2OG-Fe_Oxy_2"/>
    <property type="match status" value="1"/>
</dbReference>
<reference evidence="1" key="2">
    <citation type="submission" date="2022-07" db="EMBL/GenBank/DDBJ databases">
        <authorList>
            <person name="Goncalves M.F.M."/>
            <person name="Hilario S."/>
            <person name="Van De Peer Y."/>
            <person name="Esteves A.C."/>
            <person name="Alves A."/>
        </authorList>
    </citation>
    <scope>NUCLEOTIDE SEQUENCE</scope>
    <source>
        <strain evidence="1">MUM 19.33</strain>
    </source>
</reference>
<dbReference type="InterPro" id="IPR018724">
    <property type="entry name" value="2OG-Fe_dioxygenase"/>
</dbReference>
<accession>A0A9P9Y2D7</accession>
<protein>
    <recommendedName>
        <fullName evidence="3">2OG-Fe dioxygenase-domain-containing protein</fullName>
    </recommendedName>
</protein>
<name>A0A9P9Y2D7_9HYPO</name>